<dbReference type="InterPro" id="IPR000524">
    <property type="entry name" value="Tscrpt_reg_HTH_GntR"/>
</dbReference>
<evidence type="ECO:0000313" key="9">
    <source>
        <dbReference type="Proteomes" id="UP000295136"/>
    </source>
</evidence>
<proteinExistence type="inferred from homology"/>
<reference evidence="8 9" key="1">
    <citation type="submission" date="2019-03" db="EMBL/GenBank/DDBJ databases">
        <title>Draft genome sequences of novel Actinobacteria.</title>
        <authorList>
            <person name="Sahin N."/>
            <person name="Ay H."/>
            <person name="Saygin H."/>
        </authorList>
    </citation>
    <scope>NUCLEOTIDE SEQUENCE [LARGE SCALE GENOMIC DNA]</scope>
    <source>
        <strain evidence="8 9">6K102</strain>
    </source>
</reference>
<dbReference type="InterPro" id="IPR015424">
    <property type="entry name" value="PyrdxlP-dep_Trfase"/>
</dbReference>
<dbReference type="Gene3D" id="1.10.10.10">
    <property type="entry name" value="Winged helix-like DNA-binding domain superfamily/Winged helix DNA-binding domain"/>
    <property type="match status" value="1"/>
</dbReference>
<dbReference type="GO" id="GO:0030170">
    <property type="term" value="F:pyridoxal phosphate binding"/>
    <property type="evidence" value="ECO:0007669"/>
    <property type="project" value="InterPro"/>
</dbReference>
<dbReference type="PANTHER" id="PTHR46577">
    <property type="entry name" value="HTH-TYPE TRANSCRIPTIONAL REGULATORY PROTEIN GABR"/>
    <property type="match status" value="1"/>
</dbReference>
<dbReference type="SUPFAM" id="SSF46785">
    <property type="entry name" value="Winged helix' DNA-binding domain"/>
    <property type="match status" value="1"/>
</dbReference>
<sequence>MAEQPGGLDLHLDLHLHGQRDGRRGRGVLGRSLESALRDGVRSGRLPPGTRLPGSRSLAADLGVSRGTVVQAYTQLIAEGWLTGAPGSGTSVATPPAPTTEPGETAVAAAGQGREAEPGDGPWSVDLRPGRPDVGLFPRTAWASAVRRALATAPSHDLDYGDPAGLPVLRQAIAGYAGRARGVRADADSVIVVGGFSSGLALLARALRGLGGTRIAAEDPGLPRHRELVRAAGLDTVPLAVDAGGADPAGLPPRCAAALLTPAHQHPMGVVLAPERRVAFAGWARHTDGYLVEDDYDGEFRYDHHPVGALQALAPDRVVYAGSASKALAPGMRLGWLIVPPSLREPVIRAAEDTGASVPSVTQLALADLIERGEYDRHIRRSRLVYRRRRTELAQRLSSPLPGVAAGLHALLPLPSAERERRLIEAGRRAGVRLQGLHAAGYWYEPSGDRPAALLIGYAAPPRHDWRRALETLCALTARSA</sequence>
<name>A0A4R5ER82_9ACTN</name>
<feature type="domain" description="HTH gntR-type" evidence="7">
    <location>
        <begin position="27"/>
        <end position="95"/>
    </location>
</feature>
<keyword evidence="3" id="KW-0805">Transcription regulation</keyword>
<comment type="caution">
    <text evidence="8">The sequence shown here is derived from an EMBL/GenBank/DDBJ whole genome shotgun (WGS) entry which is preliminary data.</text>
</comment>
<dbReference type="CDD" id="cd07377">
    <property type="entry name" value="WHTH_GntR"/>
    <property type="match status" value="1"/>
</dbReference>
<dbReference type="InterPro" id="IPR004839">
    <property type="entry name" value="Aminotransferase_I/II_large"/>
</dbReference>
<dbReference type="Proteomes" id="UP000295136">
    <property type="component" value="Unassembled WGS sequence"/>
</dbReference>
<dbReference type="InterPro" id="IPR036388">
    <property type="entry name" value="WH-like_DNA-bd_sf"/>
</dbReference>
<dbReference type="PANTHER" id="PTHR46577:SF1">
    <property type="entry name" value="HTH-TYPE TRANSCRIPTIONAL REGULATORY PROTEIN GABR"/>
    <property type="match status" value="1"/>
</dbReference>
<dbReference type="EMBL" id="SMLD01000128">
    <property type="protein sequence ID" value="TDE37172.1"/>
    <property type="molecule type" value="Genomic_DNA"/>
</dbReference>
<comment type="similarity">
    <text evidence="1">In the C-terminal section; belongs to the class-I pyridoxal-phosphate-dependent aminotransferase family.</text>
</comment>
<dbReference type="Pfam" id="PF00392">
    <property type="entry name" value="GntR"/>
    <property type="match status" value="1"/>
</dbReference>
<dbReference type="GO" id="GO:0003677">
    <property type="term" value="F:DNA binding"/>
    <property type="evidence" value="ECO:0007669"/>
    <property type="project" value="UniProtKB-KW"/>
</dbReference>
<gene>
    <name evidence="8" type="ORF">E1295_34755</name>
</gene>
<dbReference type="Pfam" id="PF00155">
    <property type="entry name" value="Aminotran_1_2"/>
    <property type="match status" value="1"/>
</dbReference>
<keyword evidence="5" id="KW-0804">Transcription</keyword>
<dbReference type="SMART" id="SM00345">
    <property type="entry name" value="HTH_GNTR"/>
    <property type="match status" value="1"/>
</dbReference>
<dbReference type="Gene3D" id="3.40.640.10">
    <property type="entry name" value="Type I PLP-dependent aspartate aminotransferase-like (Major domain)"/>
    <property type="match status" value="1"/>
</dbReference>
<organism evidence="8 9">
    <name type="scientific">Nonomuraea mesophila</name>
    <dbReference type="NCBI Taxonomy" id="2530382"/>
    <lineage>
        <taxon>Bacteria</taxon>
        <taxon>Bacillati</taxon>
        <taxon>Actinomycetota</taxon>
        <taxon>Actinomycetes</taxon>
        <taxon>Streptosporangiales</taxon>
        <taxon>Streptosporangiaceae</taxon>
        <taxon>Nonomuraea</taxon>
    </lineage>
</organism>
<evidence type="ECO:0000256" key="5">
    <source>
        <dbReference type="ARBA" id="ARBA00023163"/>
    </source>
</evidence>
<keyword evidence="2" id="KW-0663">Pyridoxal phosphate</keyword>
<dbReference type="PRINTS" id="PR00035">
    <property type="entry name" value="HTHGNTR"/>
</dbReference>
<evidence type="ECO:0000256" key="4">
    <source>
        <dbReference type="ARBA" id="ARBA00023125"/>
    </source>
</evidence>
<dbReference type="AlphaFoldDB" id="A0A4R5ER82"/>
<keyword evidence="9" id="KW-1185">Reference proteome</keyword>
<dbReference type="CDD" id="cd00609">
    <property type="entry name" value="AAT_like"/>
    <property type="match status" value="1"/>
</dbReference>
<feature type="region of interest" description="Disordered" evidence="6">
    <location>
        <begin position="87"/>
        <end position="126"/>
    </location>
</feature>
<dbReference type="PROSITE" id="PS50949">
    <property type="entry name" value="HTH_GNTR"/>
    <property type="match status" value="1"/>
</dbReference>
<dbReference type="GO" id="GO:0003700">
    <property type="term" value="F:DNA-binding transcription factor activity"/>
    <property type="evidence" value="ECO:0007669"/>
    <property type="project" value="InterPro"/>
</dbReference>
<dbReference type="GO" id="GO:0008483">
    <property type="term" value="F:transaminase activity"/>
    <property type="evidence" value="ECO:0007669"/>
    <property type="project" value="UniProtKB-KW"/>
</dbReference>
<keyword evidence="8" id="KW-0032">Aminotransferase</keyword>
<protein>
    <submittedName>
        <fullName evidence="8">PLP-dependent aminotransferase family protein</fullName>
    </submittedName>
</protein>
<dbReference type="InterPro" id="IPR015421">
    <property type="entry name" value="PyrdxlP-dep_Trfase_major"/>
</dbReference>
<accession>A0A4R5ER82</accession>
<evidence type="ECO:0000256" key="3">
    <source>
        <dbReference type="ARBA" id="ARBA00023015"/>
    </source>
</evidence>
<dbReference type="RefSeq" id="WP_132637235.1">
    <property type="nucleotide sequence ID" value="NZ_SMLD01000128.1"/>
</dbReference>
<feature type="compositionally biased region" description="Low complexity" evidence="6">
    <location>
        <begin position="88"/>
        <end position="110"/>
    </location>
</feature>
<evidence type="ECO:0000256" key="6">
    <source>
        <dbReference type="SAM" id="MobiDB-lite"/>
    </source>
</evidence>
<keyword evidence="4" id="KW-0238">DNA-binding</keyword>
<evidence type="ECO:0000259" key="7">
    <source>
        <dbReference type="PROSITE" id="PS50949"/>
    </source>
</evidence>
<evidence type="ECO:0000313" key="8">
    <source>
        <dbReference type="EMBL" id="TDE37172.1"/>
    </source>
</evidence>
<dbReference type="InterPro" id="IPR036390">
    <property type="entry name" value="WH_DNA-bd_sf"/>
</dbReference>
<dbReference type="InterPro" id="IPR051446">
    <property type="entry name" value="HTH_trans_reg/aminotransferase"/>
</dbReference>
<evidence type="ECO:0000256" key="2">
    <source>
        <dbReference type="ARBA" id="ARBA00022898"/>
    </source>
</evidence>
<dbReference type="SUPFAM" id="SSF53383">
    <property type="entry name" value="PLP-dependent transferases"/>
    <property type="match status" value="1"/>
</dbReference>
<evidence type="ECO:0000256" key="1">
    <source>
        <dbReference type="ARBA" id="ARBA00005384"/>
    </source>
</evidence>
<keyword evidence="8" id="KW-0808">Transferase</keyword>